<protein>
    <recommendedName>
        <fullName evidence="3">Cell division protein FtsL</fullName>
    </recommendedName>
</protein>
<feature type="region of interest" description="Disordered" evidence="1">
    <location>
        <begin position="97"/>
        <end position="121"/>
    </location>
</feature>
<dbReference type="EMBL" id="CADCTF010000055">
    <property type="protein sequence ID" value="CAA9229279.1"/>
    <property type="molecule type" value="Genomic_DNA"/>
</dbReference>
<reference evidence="2" key="1">
    <citation type="submission" date="2020-02" db="EMBL/GenBank/DDBJ databases">
        <authorList>
            <person name="Meier V. D."/>
        </authorList>
    </citation>
    <scope>NUCLEOTIDE SEQUENCE</scope>
    <source>
        <strain evidence="2">AVDCRST_MAG50</strain>
    </source>
</reference>
<evidence type="ECO:0000313" key="2">
    <source>
        <dbReference type="EMBL" id="CAA9229279.1"/>
    </source>
</evidence>
<proteinExistence type="predicted"/>
<organism evidence="2">
    <name type="scientific">uncultured Acidimicrobiales bacterium</name>
    <dbReference type="NCBI Taxonomy" id="310071"/>
    <lineage>
        <taxon>Bacteria</taxon>
        <taxon>Bacillati</taxon>
        <taxon>Actinomycetota</taxon>
        <taxon>Acidimicrobiia</taxon>
        <taxon>Acidimicrobiales</taxon>
        <taxon>environmental samples</taxon>
    </lineage>
</organism>
<name>A0A6J4HPL7_9ACTN</name>
<sequence length="121" mass="12934">MALAVSALVALIVFGIVVAHVVLAQNQFTLAELEGDSRAKQAEYERRRLEMSELESPERIIVVAQQRLGMVAPATTTYLSPSLPGGPSTTAATVTIPEQRTSAQAPVTSGYLTTKSHLAER</sequence>
<evidence type="ECO:0008006" key="3">
    <source>
        <dbReference type="Google" id="ProtNLM"/>
    </source>
</evidence>
<evidence type="ECO:0000256" key="1">
    <source>
        <dbReference type="SAM" id="MobiDB-lite"/>
    </source>
</evidence>
<accession>A0A6J4HPL7</accession>
<gene>
    <name evidence="2" type="ORF">AVDCRST_MAG50-1017</name>
</gene>
<dbReference type="AlphaFoldDB" id="A0A6J4HPL7"/>